<proteinExistence type="inferred from homology"/>
<evidence type="ECO:0000256" key="7">
    <source>
        <dbReference type="ARBA" id="ARBA00023117"/>
    </source>
</evidence>
<comment type="similarity">
    <text evidence="2">Belongs to the acetyltransferase family. GCN5 subfamily.</text>
</comment>
<dbReference type="InterPro" id="IPR016181">
    <property type="entry name" value="Acyl_CoA_acyltransferase"/>
</dbReference>
<evidence type="ECO:0000256" key="4">
    <source>
        <dbReference type="ARBA" id="ARBA00022679"/>
    </source>
</evidence>
<dbReference type="SMART" id="SM00297">
    <property type="entry name" value="BROMO"/>
    <property type="match status" value="1"/>
</dbReference>
<evidence type="ECO:0000313" key="16">
    <source>
        <dbReference type="EMBL" id="CAE0472523.1"/>
    </source>
</evidence>
<evidence type="ECO:0000256" key="11">
    <source>
        <dbReference type="ARBA" id="ARBA00023315"/>
    </source>
</evidence>
<keyword evidence="11" id="KW-0012">Acyltransferase</keyword>
<dbReference type="GO" id="GO:0005634">
    <property type="term" value="C:nucleus"/>
    <property type="evidence" value="ECO:0007669"/>
    <property type="project" value="UniProtKB-SubCell"/>
</dbReference>
<keyword evidence="7 12" id="KW-0103">Bromodomain</keyword>
<dbReference type="GO" id="GO:0045944">
    <property type="term" value="P:positive regulation of transcription by RNA polymerase II"/>
    <property type="evidence" value="ECO:0007669"/>
    <property type="project" value="TreeGrafter"/>
</dbReference>
<dbReference type="Pfam" id="PF00439">
    <property type="entry name" value="Bromodomain"/>
    <property type="match status" value="1"/>
</dbReference>
<dbReference type="CDD" id="cd04301">
    <property type="entry name" value="NAT_SF"/>
    <property type="match status" value="1"/>
</dbReference>
<dbReference type="GO" id="GO:0010484">
    <property type="term" value="F:histone H3 acetyltransferase activity"/>
    <property type="evidence" value="ECO:0007669"/>
    <property type="project" value="TreeGrafter"/>
</dbReference>
<feature type="domain" description="N-acetyltransferase" evidence="15">
    <location>
        <begin position="108"/>
        <end position="268"/>
    </location>
</feature>
<evidence type="ECO:0000256" key="1">
    <source>
        <dbReference type="ARBA" id="ARBA00004123"/>
    </source>
</evidence>
<feature type="region of interest" description="Disordered" evidence="13">
    <location>
        <begin position="1"/>
        <end position="84"/>
    </location>
</feature>
<dbReference type="InterPro" id="IPR036427">
    <property type="entry name" value="Bromodomain-like_sf"/>
</dbReference>
<reference evidence="16" key="1">
    <citation type="submission" date="2021-01" db="EMBL/GenBank/DDBJ databases">
        <authorList>
            <person name="Corre E."/>
            <person name="Pelletier E."/>
            <person name="Niang G."/>
            <person name="Scheremetjew M."/>
            <person name="Finn R."/>
            <person name="Kale V."/>
            <person name="Holt S."/>
            <person name="Cochrane G."/>
            <person name="Meng A."/>
            <person name="Brown T."/>
            <person name="Cohen L."/>
        </authorList>
    </citation>
    <scope>NUCLEOTIDE SEQUENCE</scope>
    <source>
        <strain evidence="16">MM31A-1</strain>
    </source>
</reference>
<dbReference type="SUPFAM" id="SSF55729">
    <property type="entry name" value="Acyl-CoA N-acyltransferases (Nat)"/>
    <property type="match status" value="1"/>
</dbReference>
<dbReference type="PROSITE" id="PS50014">
    <property type="entry name" value="BROMODOMAIN_2"/>
    <property type="match status" value="1"/>
</dbReference>
<keyword evidence="10" id="KW-0539">Nucleus</keyword>
<keyword evidence="4" id="KW-0808">Transferase</keyword>
<evidence type="ECO:0000256" key="6">
    <source>
        <dbReference type="ARBA" id="ARBA00023015"/>
    </source>
</evidence>
<feature type="compositionally biased region" description="Low complexity" evidence="13">
    <location>
        <begin position="317"/>
        <end position="332"/>
    </location>
</feature>
<gene>
    <name evidence="16" type="ORF">CDEB00056_LOCUS17376</name>
</gene>
<feature type="region of interest" description="Disordered" evidence="13">
    <location>
        <begin position="305"/>
        <end position="361"/>
    </location>
</feature>
<dbReference type="PROSITE" id="PS00633">
    <property type="entry name" value="BROMODOMAIN_1"/>
    <property type="match status" value="1"/>
</dbReference>
<feature type="compositionally biased region" description="Basic and acidic residues" evidence="13">
    <location>
        <begin position="32"/>
        <end position="48"/>
    </location>
</feature>
<evidence type="ECO:0000256" key="12">
    <source>
        <dbReference type="PROSITE-ProRule" id="PRU00035"/>
    </source>
</evidence>
<dbReference type="GO" id="GO:0000123">
    <property type="term" value="C:histone acetyltransferase complex"/>
    <property type="evidence" value="ECO:0007669"/>
    <property type="project" value="TreeGrafter"/>
</dbReference>
<dbReference type="EMBL" id="HBIO01022602">
    <property type="protein sequence ID" value="CAE0472523.1"/>
    <property type="molecule type" value="Transcribed_RNA"/>
</dbReference>
<dbReference type="Gene3D" id="1.20.920.10">
    <property type="entry name" value="Bromodomain-like"/>
    <property type="match status" value="1"/>
</dbReference>
<dbReference type="InterPro" id="IPR000182">
    <property type="entry name" value="GNAT_dom"/>
</dbReference>
<dbReference type="PRINTS" id="PR00503">
    <property type="entry name" value="BROMODOMAIN"/>
</dbReference>
<evidence type="ECO:0000256" key="2">
    <source>
        <dbReference type="ARBA" id="ARBA00008607"/>
    </source>
</evidence>
<dbReference type="PANTHER" id="PTHR45750">
    <property type="entry name" value="GH11602P"/>
    <property type="match status" value="1"/>
</dbReference>
<keyword evidence="5" id="KW-0156">Chromatin regulator</keyword>
<protein>
    <recommendedName>
        <fullName evidence="3">histone acetyltransferase</fullName>
        <ecNumber evidence="3">2.3.1.48</ecNumber>
    </recommendedName>
</protein>
<keyword evidence="6" id="KW-0805">Transcription regulation</keyword>
<dbReference type="InterPro" id="IPR018359">
    <property type="entry name" value="Bromodomain_CS"/>
</dbReference>
<evidence type="ECO:0000256" key="13">
    <source>
        <dbReference type="SAM" id="MobiDB-lite"/>
    </source>
</evidence>
<evidence type="ECO:0000256" key="10">
    <source>
        <dbReference type="ARBA" id="ARBA00023242"/>
    </source>
</evidence>
<comment type="subcellular location">
    <subcellularLocation>
        <location evidence="1">Nucleus</location>
    </subcellularLocation>
</comment>
<evidence type="ECO:0000259" key="14">
    <source>
        <dbReference type="PROSITE" id="PS50014"/>
    </source>
</evidence>
<dbReference type="InterPro" id="IPR001487">
    <property type="entry name" value="Bromodomain"/>
</dbReference>
<name>A0A7S3QBT2_9STRA</name>
<feature type="compositionally biased region" description="Low complexity" evidence="13">
    <location>
        <begin position="53"/>
        <end position="84"/>
    </location>
</feature>
<accession>A0A7S3QBT2</accession>
<dbReference type="EC" id="2.3.1.48" evidence="3"/>
<dbReference type="AlphaFoldDB" id="A0A7S3QBT2"/>
<evidence type="ECO:0000256" key="3">
    <source>
        <dbReference type="ARBA" id="ARBA00013184"/>
    </source>
</evidence>
<keyword evidence="8" id="KW-0010">Activator</keyword>
<dbReference type="Gene3D" id="3.40.630.30">
    <property type="match status" value="1"/>
</dbReference>
<dbReference type="SUPFAM" id="SSF47370">
    <property type="entry name" value="Bromodomain"/>
    <property type="match status" value="1"/>
</dbReference>
<evidence type="ECO:0000259" key="15">
    <source>
        <dbReference type="PROSITE" id="PS51186"/>
    </source>
</evidence>
<dbReference type="Pfam" id="PF00583">
    <property type="entry name" value="Acetyltransf_1"/>
    <property type="match status" value="1"/>
</dbReference>
<evidence type="ECO:0000256" key="5">
    <source>
        <dbReference type="ARBA" id="ARBA00022853"/>
    </source>
</evidence>
<sequence>MEAALAQKRKANALASLGKEQEASFETETETETDRQKFKKIDDTDVKNAKGGSENNSSNSTNLPVTVSAPVPAPASKSASAPGPAIAQNYKYKSKNSYSKIRRCIIQNDGKPESMVKLIGLKNLFSKGLPKMPRDYIVRLVFDRRHKSLAILSSDADLERNPAVEGTDDEIVGAICYRAYHEMKFAEIAFCAVAQSQQVKGYGTKLMNLLKMHAVTEGVEYFITYADNYATGYFKKQGFTRTITMPKSRFHGLIKDYDGGTLMECYVHPSIDYTRIPEMIKAQKEYILDRVRDVSKSDKVVYPPLPRGWTPDGQARANANANGNGNVNANGNSLEAGSGAHSGNSLRKNTRGGKTKTGMIIPTLSSRGNEAALRAMAIPGMAEAGWTMTDLLASTAAAKDNDRQRNHLKSELLTIIRKVEDQQFAWPFREPVDTTEVTDYLGVVKEPIDLSTMDKRIRKGDWYKSKQHLQVDMMMMVNNCKAYNDATSQYFECATNLEKFLKVIFQDA</sequence>
<dbReference type="PROSITE" id="PS51186">
    <property type="entry name" value="GNAT"/>
    <property type="match status" value="1"/>
</dbReference>
<organism evidence="16">
    <name type="scientific">Chaetoceros debilis</name>
    <dbReference type="NCBI Taxonomy" id="122233"/>
    <lineage>
        <taxon>Eukaryota</taxon>
        <taxon>Sar</taxon>
        <taxon>Stramenopiles</taxon>
        <taxon>Ochrophyta</taxon>
        <taxon>Bacillariophyta</taxon>
        <taxon>Coscinodiscophyceae</taxon>
        <taxon>Chaetocerotophycidae</taxon>
        <taxon>Chaetocerotales</taxon>
        <taxon>Chaetocerotaceae</taxon>
        <taxon>Chaetoceros</taxon>
    </lineage>
</organism>
<feature type="domain" description="Bromo" evidence="14">
    <location>
        <begin position="420"/>
        <end position="491"/>
    </location>
</feature>
<dbReference type="PANTHER" id="PTHR45750:SF3">
    <property type="entry name" value="HISTONE ACETYLTRANSFERASE"/>
    <property type="match status" value="1"/>
</dbReference>
<evidence type="ECO:0000256" key="9">
    <source>
        <dbReference type="ARBA" id="ARBA00023163"/>
    </source>
</evidence>
<dbReference type="InterPro" id="IPR037800">
    <property type="entry name" value="GCN5"/>
</dbReference>
<keyword evidence="9" id="KW-0804">Transcription</keyword>
<evidence type="ECO:0000256" key="8">
    <source>
        <dbReference type="ARBA" id="ARBA00023159"/>
    </source>
</evidence>